<feature type="domain" description="CCHC-type" evidence="7">
    <location>
        <begin position="407"/>
        <end position="423"/>
    </location>
</feature>
<dbReference type="Gene3D" id="3.30.420.10">
    <property type="entry name" value="Ribonuclease H-like superfamily/Ribonuclease H"/>
    <property type="match status" value="1"/>
</dbReference>
<evidence type="ECO:0000256" key="5">
    <source>
        <dbReference type="PROSITE-ProRule" id="PRU00047"/>
    </source>
</evidence>
<keyword evidence="3" id="KW-0540">Nuclease</keyword>
<keyword evidence="4" id="KW-0255">Endonuclease</keyword>
<keyword evidence="4" id="KW-0378">Hydrolase</keyword>
<evidence type="ECO:0000256" key="2">
    <source>
        <dbReference type="ARBA" id="ARBA00022695"/>
    </source>
</evidence>
<keyword evidence="5" id="KW-0862">Zinc</keyword>
<keyword evidence="5" id="KW-0479">Metal-binding</keyword>
<dbReference type="SUPFAM" id="SSF56672">
    <property type="entry name" value="DNA/RNA polymerases"/>
    <property type="match status" value="1"/>
</dbReference>
<dbReference type="InterPro" id="IPR036397">
    <property type="entry name" value="RNaseH_sf"/>
</dbReference>
<feature type="compositionally biased region" description="Polar residues" evidence="6">
    <location>
        <begin position="435"/>
        <end position="450"/>
    </location>
</feature>
<dbReference type="EMBL" id="JAAPAO010000289">
    <property type="protein sequence ID" value="KAF4664373.1"/>
    <property type="molecule type" value="Genomic_DNA"/>
</dbReference>
<dbReference type="SUPFAM" id="SSF50630">
    <property type="entry name" value="Acid proteases"/>
    <property type="match status" value="1"/>
</dbReference>
<dbReference type="Pfam" id="PF00098">
    <property type="entry name" value="zf-CCHC"/>
    <property type="match status" value="1"/>
</dbReference>
<gene>
    <name evidence="9" type="ORF">FOL47_005154</name>
</gene>
<evidence type="ECO:0000313" key="10">
    <source>
        <dbReference type="Proteomes" id="UP000591131"/>
    </source>
</evidence>
<keyword evidence="10" id="KW-1185">Reference proteome</keyword>
<dbReference type="InterPro" id="IPR043128">
    <property type="entry name" value="Rev_trsase/Diguanyl_cyclase"/>
</dbReference>
<feature type="compositionally biased region" description="Basic and acidic residues" evidence="6">
    <location>
        <begin position="376"/>
        <end position="388"/>
    </location>
</feature>
<name>A0A7J6LYK5_PERCH</name>
<dbReference type="Gene3D" id="2.40.70.10">
    <property type="entry name" value="Acid Proteases"/>
    <property type="match status" value="1"/>
</dbReference>
<dbReference type="CDD" id="cd00303">
    <property type="entry name" value="retropepsin_like"/>
    <property type="match status" value="1"/>
</dbReference>
<protein>
    <submittedName>
        <fullName evidence="9">Uncharacterized protein</fullName>
    </submittedName>
</protein>
<keyword evidence="2" id="KW-0548">Nucleotidyltransferase</keyword>
<feature type="region of interest" description="Disordered" evidence="6">
    <location>
        <begin position="357"/>
        <end position="404"/>
    </location>
</feature>
<proteinExistence type="predicted"/>
<accession>A0A7J6LYK5</accession>
<dbReference type="InterPro" id="IPR036875">
    <property type="entry name" value="Znf_CCHC_sf"/>
</dbReference>
<dbReference type="SMART" id="SM00343">
    <property type="entry name" value="ZnF_C2HC"/>
    <property type="match status" value="1"/>
</dbReference>
<evidence type="ECO:0000256" key="6">
    <source>
        <dbReference type="SAM" id="MobiDB-lite"/>
    </source>
</evidence>
<feature type="compositionally biased region" description="Polar residues" evidence="6">
    <location>
        <begin position="389"/>
        <end position="404"/>
    </location>
</feature>
<keyword evidence="1" id="KW-0808">Transferase</keyword>
<evidence type="ECO:0000256" key="1">
    <source>
        <dbReference type="ARBA" id="ARBA00022679"/>
    </source>
</evidence>
<sequence length="1738" mass="195858">MPPVTSSGSYATNWWSMQGLRDIQPEEPEDKAMAEKVYLIVDELLDIADEARARSKIGVLVRKGGTELKEFFKEITRGTNATNFGEVWRAVFVAIYWCTLDSGLGDGAAELAYCLSLCVMRLLVKLQALESIFNDNNSAMIGRIAKGLGLEAKDKVPEVASDQVQNKIELNSLPLVEAAPWNVDTKESSTSYVTYEIFKKRVVSGCRSYQLKGRLACYYLTRNLVGRAKTFCQDQLAELNDLDDLGELQEDIFNLLWERLDTEYASQWSEGRAASNFSKLYKRSDENVLAFGGRVQELAASLPALTAMDVRNQFLKGLPGPLVAKLKTRYGAKLYSKPLASIIDTAEFFERDFQDSKQQGFLPGKGFSVGKGQGGRQHEQQFRRDSEQRQVQWRPSSRTSEGQSSIKCFNCQNYGHIARDCPKRQPPVQAEKNGKAQSGVESKPNSSPNHKTMAVEVEQGSIEIASIEEKESKEFRSLTLATACPPSTCKVTIDEVEHEALIDSGSALALISESLAKQLEVKRRLIAPLRAIFANRQTQLLTEETIIPCTVGGKDLLLPFLIASGLSFDLILGRSALRLCGAKLVYRFDDESAFECIQQELLDALRESDSSRNRSEPLPRERNGAYEFSDVSFVEIINPERIDCSNVELQGSLSSSFSGDDLAVLDAVNQEIEEGPEESEQETQEWVPADVPKTVIKRDWSDCDSIDKCFEKLANEGWISVNNAEGYRIRLVRLTDEDVRDTPTQKYRFMVDWDETKSKGDRRSWSPNRLLQKLSPEQYELWLKELEMYENRQWWERVFPGEVPDDTATAFPVVSMAKTTKVRPVIDARVLNVKAPVASSKKHSVASIVQKLRGTLTPGKQVRQYDLARAFYRLAISHPIFINYGRGITMRSTRLSFGLAIGPGALEQSLDLVWSILEHYFPTVTTIRMMDDILVISCQETLENFELILNQTLNLVGFDIPEEKKAVWSTDYSKWLGAYWSWDGSVLRMKPPLIEAAVSNCKRDVFCLAGRFISLWFSLEEVQARSHCDWARRISASQSLGFDDPLPPDIHKEVNNHLFAAVEAWARIPLEVPLLSVVKILVIGNDASNCGYASVWYSIEKNVSSGAATYKIVIIGARSHLFARNATYWHANRRELFCLSSSLGQFCSLLINDHFPQLESVMLASDSTTAIRRLDDRPHKMKGVEWLATSRLRECCIDMLRLVRSHKLSIRFIHVSASQNAQPDLLSRIDTAIPAKDIRSLPQVAEDLCTGIDVVELDCCSVSVATIDNLPSFQDYVLLSNCFQAWRNGDVVSVGDIFTRFIQSQQHKDTMAAESIKVLESSNPSFDKCPKNIQKYAQHMLMVDGILCKVSTKPSEYYEDSPKIVLPSAKYASSFVNEVSAEEVSRVFENEFLLKYSCPRCVITDNGVQFVKSINFDTLLSLYHIKHVLIPVYHPSSGSFYERPHAVVNMALRALLEEDPKLTLKDALGLAQARVNTTVDTILGITPHEAVYGFPLQSPLAQWASSQVSSSPINNDDIIKYVSHFNKKNSSAISSACEKLRIRRTKILEDWKLLWQSQKPQSPNPIEKFEEGDEVLVWHRPSHKLDRMWREGVITRKIGSRCYEVKLPDGRKQVYSSDHLKVYLDGDVDLRDSSRNVHSRPSTSLGSGEPRITRRAAGKFVTWKDPYDSISRYGLIKNWTGRGEYLVQECRLWDNQLRPLYIGNDGKLSVTGDVEALVKLSPRIVRKVPINPSRESVD</sequence>
<feature type="domain" description="Integrase catalytic" evidence="8">
    <location>
        <begin position="1326"/>
        <end position="1495"/>
    </location>
</feature>
<organism evidence="9 10">
    <name type="scientific">Perkinsus chesapeaki</name>
    <name type="common">Clam parasite</name>
    <name type="synonym">Perkinsus andrewsi</name>
    <dbReference type="NCBI Taxonomy" id="330153"/>
    <lineage>
        <taxon>Eukaryota</taxon>
        <taxon>Sar</taxon>
        <taxon>Alveolata</taxon>
        <taxon>Perkinsozoa</taxon>
        <taxon>Perkinsea</taxon>
        <taxon>Perkinsida</taxon>
        <taxon>Perkinsidae</taxon>
        <taxon>Perkinsus</taxon>
    </lineage>
</organism>
<dbReference type="PANTHER" id="PTHR37984">
    <property type="entry name" value="PROTEIN CBG26694"/>
    <property type="match status" value="1"/>
</dbReference>
<dbReference type="InterPro" id="IPR001584">
    <property type="entry name" value="Integrase_cat-core"/>
</dbReference>
<evidence type="ECO:0000256" key="4">
    <source>
        <dbReference type="ARBA" id="ARBA00022759"/>
    </source>
</evidence>
<evidence type="ECO:0000259" key="8">
    <source>
        <dbReference type="PROSITE" id="PS50994"/>
    </source>
</evidence>
<dbReference type="GO" id="GO:0016779">
    <property type="term" value="F:nucleotidyltransferase activity"/>
    <property type="evidence" value="ECO:0007669"/>
    <property type="project" value="UniProtKB-KW"/>
</dbReference>
<dbReference type="OrthoDB" id="7462124at2759"/>
<dbReference type="Gene3D" id="3.30.70.270">
    <property type="match status" value="1"/>
</dbReference>
<dbReference type="Gene3D" id="3.10.10.10">
    <property type="entry name" value="HIV Type 1 Reverse Transcriptase, subunit A, domain 1"/>
    <property type="match status" value="1"/>
</dbReference>
<dbReference type="GO" id="GO:0015074">
    <property type="term" value="P:DNA integration"/>
    <property type="evidence" value="ECO:0007669"/>
    <property type="project" value="InterPro"/>
</dbReference>
<dbReference type="GO" id="GO:0003676">
    <property type="term" value="F:nucleic acid binding"/>
    <property type="evidence" value="ECO:0007669"/>
    <property type="project" value="InterPro"/>
</dbReference>
<dbReference type="PANTHER" id="PTHR37984:SF5">
    <property type="entry name" value="PROTEIN NYNRIN-LIKE"/>
    <property type="match status" value="1"/>
</dbReference>
<reference evidence="9 10" key="1">
    <citation type="submission" date="2020-04" db="EMBL/GenBank/DDBJ databases">
        <title>Perkinsus chesapeaki whole genome sequence.</title>
        <authorList>
            <person name="Bogema D.R."/>
        </authorList>
    </citation>
    <scope>NUCLEOTIDE SEQUENCE [LARGE SCALE GENOMIC DNA]</scope>
    <source>
        <strain evidence="9">ATCC PRA-425</strain>
    </source>
</reference>
<dbReference type="GO" id="GO:0008270">
    <property type="term" value="F:zinc ion binding"/>
    <property type="evidence" value="ECO:0007669"/>
    <property type="project" value="UniProtKB-KW"/>
</dbReference>
<dbReference type="PROSITE" id="PS50994">
    <property type="entry name" value="INTEGRASE"/>
    <property type="match status" value="1"/>
</dbReference>
<dbReference type="InterPro" id="IPR043502">
    <property type="entry name" value="DNA/RNA_pol_sf"/>
</dbReference>
<dbReference type="InterPro" id="IPR001878">
    <property type="entry name" value="Znf_CCHC"/>
</dbReference>
<keyword evidence="5" id="KW-0863">Zinc-finger</keyword>
<dbReference type="SUPFAM" id="SSF57756">
    <property type="entry name" value="Retrovirus zinc finger-like domains"/>
    <property type="match status" value="1"/>
</dbReference>
<dbReference type="SUPFAM" id="SSF53098">
    <property type="entry name" value="Ribonuclease H-like"/>
    <property type="match status" value="1"/>
</dbReference>
<dbReference type="GO" id="GO:0004519">
    <property type="term" value="F:endonuclease activity"/>
    <property type="evidence" value="ECO:0007669"/>
    <property type="project" value="UniProtKB-KW"/>
</dbReference>
<comment type="caution">
    <text evidence="9">The sequence shown here is derived from an EMBL/GenBank/DDBJ whole genome shotgun (WGS) entry which is preliminary data.</text>
</comment>
<feature type="region of interest" description="Disordered" evidence="6">
    <location>
        <begin position="420"/>
        <end position="451"/>
    </location>
</feature>
<evidence type="ECO:0000256" key="3">
    <source>
        <dbReference type="ARBA" id="ARBA00022722"/>
    </source>
</evidence>
<dbReference type="InterPro" id="IPR021109">
    <property type="entry name" value="Peptidase_aspartic_dom_sf"/>
</dbReference>
<dbReference type="InterPro" id="IPR012337">
    <property type="entry name" value="RNaseH-like_sf"/>
</dbReference>
<dbReference type="Gene3D" id="4.10.60.10">
    <property type="entry name" value="Zinc finger, CCHC-type"/>
    <property type="match status" value="1"/>
</dbReference>
<dbReference type="InterPro" id="IPR050951">
    <property type="entry name" value="Retrovirus_Pol_polyprotein"/>
</dbReference>
<dbReference type="Proteomes" id="UP000591131">
    <property type="component" value="Unassembled WGS sequence"/>
</dbReference>
<dbReference type="PROSITE" id="PS50158">
    <property type="entry name" value="ZF_CCHC"/>
    <property type="match status" value="1"/>
</dbReference>
<evidence type="ECO:0000313" key="9">
    <source>
        <dbReference type="EMBL" id="KAF4664373.1"/>
    </source>
</evidence>
<evidence type="ECO:0000259" key="7">
    <source>
        <dbReference type="PROSITE" id="PS50158"/>
    </source>
</evidence>